<dbReference type="Proteomes" id="UP000634206">
    <property type="component" value="Unassembled WGS sequence"/>
</dbReference>
<feature type="transmembrane region" description="Helical" evidence="8">
    <location>
        <begin position="288"/>
        <end position="309"/>
    </location>
</feature>
<feature type="transmembrane region" description="Helical" evidence="8">
    <location>
        <begin position="108"/>
        <end position="129"/>
    </location>
</feature>
<dbReference type="GO" id="GO:0005886">
    <property type="term" value="C:plasma membrane"/>
    <property type="evidence" value="ECO:0007669"/>
    <property type="project" value="UniProtKB-SubCell"/>
</dbReference>
<dbReference type="InterPro" id="IPR004812">
    <property type="entry name" value="Efflux_drug-R_Bcr/CmlA"/>
</dbReference>
<evidence type="ECO:0000256" key="5">
    <source>
        <dbReference type="ARBA" id="ARBA00022692"/>
    </source>
</evidence>
<dbReference type="PROSITE" id="PS00216">
    <property type="entry name" value="SUGAR_TRANSPORT_1"/>
    <property type="match status" value="1"/>
</dbReference>
<dbReference type="Pfam" id="PF07690">
    <property type="entry name" value="MFS_1"/>
    <property type="match status" value="1"/>
</dbReference>
<evidence type="ECO:0000256" key="3">
    <source>
        <dbReference type="ARBA" id="ARBA00022448"/>
    </source>
</evidence>
<sequence>MRCSDTTTESKPLTISALCVLALLSAVAPIATDMYLPGFPNMSEDLGAGASGIQLTLTSFLIGLALGQLIIGPLSDHYGRRRPLLLGTALAIGSGVLCALVSSVGALIILRVLQGFGGAAGIVLARAIIADRSPDAATTARQTQIMMMIGGVAPILAPITGTLIVSLAGWRAVFVVIALLSLLAFIGVLRNVGESLPQARRSHAGGGRLLRTILQLFRHRLYVGYTLVTGFSFMALFGYIAASPFVFQKVLGLSPTQYSIAFGVNALGLIVFGAVSAKIVSRVAPTRIILCCLILLLVASGAALACILLNASAFLILPCIFLAVAAVGPLMGNASALAIHQVPESAGTASAVLGAIQFALGALASPLVGVLGESNALPMALLMVVAALLALCCYVFLARRPLAIPSPQPETSHA</sequence>
<dbReference type="InterPro" id="IPR011701">
    <property type="entry name" value="MFS"/>
</dbReference>
<dbReference type="RefSeq" id="WP_309489815.1">
    <property type="nucleotide sequence ID" value="NZ_JAENIG010000005.1"/>
</dbReference>
<feature type="transmembrane region" description="Helical" evidence="8">
    <location>
        <begin position="53"/>
        <end position="72"/>
    </location>
</feature>
<evidence type="ECO:0000256" key="7">
    <source>
        <dbReference type="ARBA" id="ARBA00023136"/>
    </source>
</evidence>
<feature type="domain" description="Major facilitator superfamily (MFS) profile" evidence="9">
    <location>
        <begin position="17"/>
        <end position="401"/>
    </location>
</feature>
<dbReference type="SUPFAM" id="SSF103473">
    <property type="entry name" value="MFS general substrate transporter"/>
    <property type="match status" value="1"/>
</dbReference>
<keyword evidence="7 8" id="KW-0472">Membrane</keyword>
<feature type="transmembrane region" description="Helical" evidence="8">
    <location>
        <begin position="377"/>
        <end position="397"/>
    </location>
</feature>
<comment type="subcellular location">
    <subcellularLocation>
        <location evidence="1">Cell membrane</location>
        <topology evidence="1">Multi-pass membrane protein</topology>
    </subcellularLocation>
</comment>
<keyword evidence="6 8" id="KW-1133">Transmembrane helix</keyword>
<dbReference type="EMBL" id="JAENIG010000005">
    <property type="protein sequence ID" value="MBK1855202.1"/>
    <property type="molecule type" value="Genomic_DNA"/>
</dbReference>
<gene>
    <name evidence="10" type="ORF">JIN83_09555</name>
</gene>
<dbReference type="NCBIfam" id="TIGR00710">
    <property type="entry name" value="efflux_Bcr_CflA"/>
    <property type="match status" value="1"/>
</dbReference>
<accession>A0AAE2SD45</accession>
<dbReference type="InterPro" id="IPR005829">
    <property type="entry name" value="Sugar_transporter_CS"/>
</dbReference>
<evidence type="ECO:0000256" key="1">
    <source>
        <dbReference type="ARBA" id="ARBA00004651"/>
    </source>
</evidence>
<name>A0AAE2SD45_9BACT</name>
<dbReference type="PANTHER" id="PTHR23502">
    <property type="entry name" value="MAJOR FACILITATOR SUPERFAMILY"/>
    <property type="match status" value="1"/>
</dbReference>
<evidence type="ECO:0000256" key="8">
    <source>
        <dbReference type="SAM" id="Phobius"/>
    </source>
</evidence>
<dbReference type="GO" id="GO:0042910">
    <property type="term" value="F:xenobiotic transmembrane transporter activity"/>
    <property type="evidence" value="ECO:0007669"/>
    <property type="project" value="InterPro"/>
</dbReference>
<evidence type="ECO:0000313" key="11">
    <source>
        <dbReference type="Proteomes" id="UP000634206"/>
    </source>
</evidence>
<feature type="transmembrane region" description="Helical" evidence="8">
    <location>
        <begin position="315"/>
        <end position="339"/>
    </location>
</feature>
<feature type="transmembrane region" description="Helical" evidence="8">
    <location>
        <begin position="172"/>
        <end position="192"/>
    </location>
</feature>
<proteinExistence type="inferred from homology"/>
<evidence type="ECO:0000259" key="9">
    <source>
        <dbReference type="PROSITE" id="PS50850"/>
    </source>
</evidence>
<feature type="transmembrane region" description="Helical" evidence="8">
    <location>
        <begin position="351"/>
        <end position="371"/>
    </location>
</feature>
<dbReference type="PANTHER" id="PTHR23502:SF132">
    <property type="entry name" value="POLYAMINE TRANSPORTER 2-RELATED"/>
    <property type="match status" value="1"/>
</dbReference>
<comment type="caution">
    <text evidence="10">The sequence shown here is derived from an EMBL/GenBank/DDBJ whole genome shotgun (WGS) entry which is preliminary data.</text>
</comment>
<dbReference type="GO" id="GO:1990961">
    <property type="term" value="P:xenobiotic detoxification by transmembrane export across the plasma membrane"/>
    <property type="evidence" value="ECO:0007669"/>
    <property type="project" value="InterPro"/>
</dbReference>
<keyword evidence="3" id="KW-0813">Transport</keyword>
<keyword evidence="5 8" id="KW-0812">Transmembrane</keyword>
<dbReference type="PROSITE" id="PS50850">
    <property type="entry name" value="MFS"/>
    <property type="match status" value="1"/>
</dbReference>
<keyword evidence="4" id="KW-1003">Cell membrane</keyword>
<dbReference type="AlphaFoldDB" id="A0AAE2SD45"/>
<feature type="transmembrane region" description="Helical" evidence="8">
    <location>
        <begin position="84"/>
        <end position="102"/>
    </location>
</feature>
<keyword evidence="11" id="KW-1185">Reference proteome</keyword>
<comment type="similarity">
    <text evidence="2">Belongs to the major facilitator superfamily. Bcr/CmlA family.</text>
</comment>
<evidence type="ECO:0000256" key="4">
    <source>
        <dbReference type="ARBA" id="ARBA00022475"/>
    </source>
</evidence>
<organism evidence="10 11">
    <name type="scientific">Oceaniferula flava</name>
    <dbReference type="NCBI Taxonomy" id="2800421"/>
    <lineage>
        <taxon>Bacteria</taxon>
        <taxon>Pseudomonadati</taxon>
        <taxon>Verrucomicrobiota</taxon>
        <taxon>Verrucomicrobiia</taxon>
        <taxon>Verrucomicrobiales</taxon>
        <taxon>Verrucomicrobiaceae</taxon>
        <taxon>Oceaniferula</taxon>
    </lineage>
</organism>
<protein>
    <submittedName>
        <fullName evidence="10">Multidrug effflux MFS transporter</fullName>
    </submittedName>
</protein>
<evidence type="ECO:0000256" key="2">
    <source>
        <dbReference type="ARBA" id="ARBA00006236"/>
    </source>
</evidence>
<feature type="transmembrane region" description="Helical" evidence="8">
    <location>
        <begin position="145"/>
        <end position="166"/>
    </location>
</feature>
<evidence type="ECO:0000313" key="10">
    <source>
        <dbReference type="EMBL" id="MBK1855202.1"/>
    </source>
</evidence>
<dbReference type="InterPro" id="IPR036259">
    <property type="entry name" value="MFS_trans_sf"/>
</dbReference>
<feature type="transmembrane region" description="Helical" evidence="8">
    <location>
        <begin position="258"/>
        <end position="276"/>
    </location>
</feature>
<dbReference type="InterPro" id="IPR020846">
    <property type="entry name" value="MFS_dom"/>
</dbReference>
<evidence type="ECO:0000256" key="6">
    <source>
        <dbReference type="ARBA" id="ARBA00022989"/>
    </source>
</evidence>
<reference evidence="10" key="1">
    <citation type="submission" date="2021-01" db="EMBL/GenBank/DDBJ databases">
        <title>Modified the classification status of verrucomicrobia.</title>
        <authorList>
            <person name="Feng X."/>
        </authorList>
    </citation>
    <scope>NUCLEOTIDE SEQUENCE</scope>
    <source>
        <strain evidence="10">5K15</strain>
    </source>
</reference>
<feature type="transmembrane region" description="Helical" evidence="8">
    <location>
        <begin position="221"/>
        <end position="246"/>
    </location>
</feature>
<dbReference type="CDD" id="cd17320">
    <property type="entry name" value="MFS_MdfA_MDR_like"/>
    <property type="match status" value="1"/>
</dbReference>
<dbReference type="Gene3D" id="1.20.1720.10">
    <property type="entry name" value="Multidrug resistance protein D"/>
    <property type="match status" value="1"/>
</dbReference>